<evidence type="ECO:0000313" key="19">
    <source>
        <dbReference type="RefSeq" id="XP_022248882.1"/>
    </source>
</evidence>
<evidence type="ECO:0000256" key="2">
    <source>
        <dbReference type="ARBA" id="ARBA00006003"/>
    </source>
</evidence>
<evidence type="ECO:0000256" key="1">
    <source>
        <dbReference type="ARBA" id="ARBA00004447"/>
    </source>
</evidence>
<evidence type="ECO:0000256" key="4">
    <source>
        <dbReference type="ARBA" id="ARBA00022679"/>
    </source>
</evidence>
<evidence type="ECO:0000313" key="15">
    <source>
        <dbReference type="Proteomes" id="UP000694941"/>
    </source>
</evidence>
<dbReference type="PANTHER" id="PTHR46059:SF1">
    <property type="entry name" value="BETA-GALACTOSIDE ALPHA-2,6-SIALYLTRANSFERASE"/>
    <property type="match status" value="1"/>
</dbReference>
<evidence type="ECO:0000256" key="12">
    <source>
        <dbReference type="ARBA" id="ARBA00034249"/>
    </source>
</evidence>
<comment type="subcellular location">
    <subcellularLocation>
        <location evidence="1">Golgi apparatus</location>
        <location evidence="1">Golgi stack membrane</location>
        <topology evidence="1">Single-pass type II membrane protein</topology>
    </subcellularLocation>
</comment>
<dbReference type="InterPro" id="IPR001675">
    <property type="entry name" value="Glyco_trans_29"/>
</dbReference>
<dbReference type="RefSeq" id="XP_022248881.1">
    <property type="nucleotide sequence ID" value="XM_022393173.1"/>
</dbReference>
<evidence type="ECO:0000256" key="3">
    <source>
        <dbReference type="ARBA" id="ARBA00022676"/>
    </source>
</evidence>
<dbReference type="Proteomes" id="UP000694941">
    <property type="component" value="Unplaced"/>
</dbReference>
<keyword evidence="7 14" id="KW-1133">Transmembrane helix</keyword>
<keyword evidence="11" id="KW-0325">Glycoprotein</keyword>
<keyword evidence="4" id="KW-0808">Transferase</keyword>
<accession>A0ABM1SZ26</accession>
<evidence type="ECO:0000256" key="11">
    <source>
        <dbReference type="ARBA" id="ARBA00023180"/>
    </source>
</evidence>
<comment type="catalytic activity">
    <reaction evidence="12">
        <text>a beta-D-galactoside + CMP-N-acetyl-beta-neuraminate = an N-acetyl-alpha-neuraminyl-(2-&gt;6)-beta-D-galactosyl derivative + CMP + H(+)</text>
        <dbReference type="Rhea" id="RHEA:52104"/>
        <dbReference type="ChEBI" id="CHEBI:15378"/>
        <dbReference type="ChEBI" id="CHEBI:28034"/>
        <dbReference type="ChEBI" id="CHEBI:57812"/>
        <dbReference type="ChEBI" id="CHEBI:60377"/>
        <dbReference type="ChEBI" id="CHEBI:136398"/>
        <dbReference type="EC" id="2.4.3.1"/>
    </reaction>
</comment>
<dbReference type="RefSeq" id="XP_022248880.1">
    <property type="nucleotide sequence ID" value="XM_022393172.1"/>
</dbReference>
<dbReference type="PIRSF" id="PIRSF005557">
    <property type="entry name" value="Sialyl_trans"/>
    <property type="match status" value="1"/>
</dbReference>
<proteinExistence type="inferred from homology"/>
<keyword evidence="6" id="KW-0735">Signal-anchor</keyword>
<evidence type="ECO:0000256" key="8">
    <source>
        <dbReference type="ARBA" id="ARBA00023034"/>
    </source>
</evidence>
<evidence type="ECO:0000313" key="18">
    <source>
        <dbReference type="RefSeq" id="XP_022248881.1"/>
    </source>
</evidence>
<name>A0ABM1SZ26_LIMPO</name>
<dbReference type="CDD" id="cd23968">
    <property type="entry name" value="GT29_ST6GAL1_2"/>
    <property type="match status" value="1"/>
</dbReference>
<dbReference type="Gene3D" id="3.90.1480.20">
    <property type="entry name" value="Glycosyl transferase family 29"/>
    <property type="match status" value="1"/>
</dbReference>
<evidence type="ECO:0000256" key="7">
    <source>
        <dbReference type="ARBA" id="ARBA00022989"/>
    </source>
</evidence>
<evidence type="ECO:0000256" key="5">
    <source>
        <dbReference type="ARBA" id="ARBA00022692"/>
    </source>
</evidence>
<keyword evidence="9 14" id="KW-0472">Membrane</keyword>
<dbReference type="PANTHER" id="PTHR46059">
    <property type="entry name" value="BETA-GALACTOSIDE ALPHA-2,6-SIALYLTRANSFERASE"/>
    <property type="match status" value="1"/>
</dbReference>
<evidence type="ECO:0000313" key="17">
    <source>
        <dbReference type="RefSeq" id="XP_022248880.1"/>
    </source>
</evidence>
<organism evidence="15 19">
    <name type="scientific">Limulus polyphemus</name>
    <name type="common">Atlantic horseshoe crab</name>
    <dbReference type="NCBI Taxonomy" id="6850"/>
    <lineage>
        <taxon>Eukaryota</taxon>
        <taxon>Metazoa</taxon>
        <taxon>Ecdysozoa</taxon>
        <taxon>Arthropoda</taxon>
        <taxon>Chelicerata</taxon>
        <taxon>Merostomata</taxon>
        <taxon>Xiphosura</taxon>
        <taxon>Limulidae</taxon>
        <taxon>Limulus</taxon>
    </lineage>
</organism>
<comment type="similarity">
    <text evidence="2">Belongs to the glycosyltransferase 29 family.</text>
</comment>
<reference evidence="16 17" key="1">
    <citation type="submission" date="2025-05" db="UniProtKB">
        <authorList>
            <consortium name="RefSeq"/>
        </authorList>
    </citation>
    <scope>IDENTIFICATION</scope>
    <source>
        <tissue evidence="16 17">Muscle</tissue>
    </source>
</reference>
<keyword evidence="5 14" id="KW-0812">Transmembrane</keyword>
<dbReference type="RefSeq" id="XP_022248882.1">
    <property type="nucleotide sequence ID" value="XM_022393174.1"/>
</dbReference>
<keyword evidence="8" id="KW-0333">Golgi apparatus</keyword>
<gene>
    <name evidence="16 17 18 19" type="primary">LOC106465305</name>
</gene>
<keyword evidence="15" id="KW-1185">Reference proteome</keyword>
<evidence type="ECO:0000256" key="13">
    <source>
        <dbReference type="ARBA" id="ARBA00034329"/>
    </source>
</evidence>
<feature type="transmembrane region" description="Helical" evidence="14">
    <location>
        <begin position="6"/>
        <end position="28"/>
    </location>
</feature>
<keyword evidence="10" id="KW-1015">Disulfide bond</keyword>
<evidence type="ECO:0000256" key="14">
    <source>
        <dbReference type="SAM" id="Phobius"/>
    </source>
</evidence>
<dbReference type="Pfam" id="PF00777">
    <property type="entry name" value="Glyco_transf_29"/>
    <property type="match status" value="1"/>
</dbReference>
<sequence>MGRIIAISIWMFIVMMIFGVGGYVYVLWIQYWRFAKNKHFSHAAAIRRTFLENNLTSLSLKEVAQSLNSPSQYHLEVTANKTEKNSFAEEHKSLVDNLIKKINTYKHQLIVQFRKWQLQGASVISDQSQSHNDYKVHFKGKRSFGYKSETDLVCSAKHDVPVSMLSADDTFFKEIGLAPLFPNKNFNQVLGLYNSCAIVSSSGSMYKSGLGKEIDTHDVVLRFNDAPTKGYEKDVGNKTTVRILNSQVVSKPEFDFSHSPLYENMLLIVWDPPGYEDDIKKWYQHPDFDFFPFYWERRQRLPEENFFVVHPTVIWKAWNFIQENTAVPIKKNPPSSGFLGLLLLLQHCNTVDIYEYIPSMRLTKRCHYYDVHENLGCTLGDWHPLASEKLLSLAMNAASDLQVFVNGKISIKGDVKC</sequence>
<dbReference type="InterPro" id="IPR038578">
    <property type="entry name" value="GT29-like_sf"/>
</dbReference>
<dbReference type="EC" id="2.4.3.1" evidence="13"/>
<keyword evidence="3" id="KW-0328">Glycosyltransferase</keyword>
<evidence type="ECO:0000256" key="9">
    <source>
        <dbReference type="ARBA" id="ARBA00023136"/>
    </source>
</evidence>
<dbReference type="InterPro" id="IPR012163">
    <property type="entry name" value="Sialyl_trans"/>
</dbReference>
<protein>
    <recommendedName>
        <fullName evidence="13">beta-galactoside alpha-(2,6)-sialyltransferase</fullName>
        <ecNumber evidence="13">2.4.3.1</ecNumber>
    </recommendedName>
</protein>
<dbReference type="RefSeq" id="XP_013780967.1">
    <property type="nucleotide sequence ID" value="XM_013925513.2"/>
</dbReference>
<evidence type="ECO:0000256" key="10">
    <source>
        <dbReference type="ARBA" id="ARBA00023157"/>
    </source>
</evidence>
<evidence type="ECO:0000313" key="16">
    <source>
        <dbReference type="RefSeq" id="XP_013780967.1"/>
    </source>
</evidence>
<evidence type="ECO:0000256" key="6">
    <source>
        <dbReference type="ARBA" id="ARBA00022968"/>
    </source>
</evidence>
<dbReference type="GeneID" id="106465305"/>